<dbReference type="EMBL" id="LJCR01003026">
    <property type="protein sequence ID" value="KPV48010.1"/>
    <property type="molecule type" value="Genomic_DNA"/>
</dbReference>
<dbReference type="AlphaFoldDB" id="A0A0P9CPQ7"/>
<dbReference type="SUPFAM" id="SSF48208">
    <property type="entry name" value="Six-hairpin glycosidases"/>
    <property type="match status" value="1"/>
</dbReference>
<dbReference type="InterPro" id="IPR008928">
    <property type="entry name" value="6-hairpin_glycosidase_sf"/>
</dbReference>
<protein>
    <submittedName>
        <fullName evidence="1">Uncharacterized protein</fullName>
    </submittedName>
</protein>
<evidence type="ECO:0000313" key="1">
    <source>
        <dbReference type="EMBL" id="KPV48010.1"/>
    </source>
</evidence>
<sequence>ALVAFRHGKPELGVRLLKNIAATTERGTLGTFKELIPIGLCFVQLWSAGLYVQGWAEGLFGLRPRADRHELGIAPCMPAEWPAAQLNGLRVGAHLLDIRIAPSGLRVAHRAGPQALRLRYRLPGAVETTPAALHSDAEGAWLELDIPAGTAYQIALQGAHLDIQTDSAQGAA</sequence>
<reference evidence="1 2" key="1">
    <citation type="submission" date="2015-09" db="EMBL/GenBank/DDBJ databases">
        <title>Draft genome sequence of Kouleothrix aurantiaca JCM 19913.</title>
        <authorList>
            <person name="Hemp J."/>
        </authorList>
    </citation>
    <scope>NUCLEOTIDE SEQUENCE [LARGE SCALE GENOMIC DNA]</scope>
    <source>
        <strain evidence="1 2">COM-B</strain>
    </source>
</reference>
<dbReference type="Proteomes" id="UP000050509">
    <property type="component" value="Unassembled WGS sequence"/>
</dbReference>
<feature type="non-terminal residue" evidence="1">
    <location>
        <position position="1"/>
    </location>
</feature>
<name>A0A0P9CPQ7_9CHLR</name>
<comment type="caution">
    <text evidence="1">The sequence shown here is derived from an EMBL/GenBank/DDBJ whole genome shotgun (WGS) entry which is preliminary data.</text>
</comment>
<accession>A0A0P9CPQ7</accession>
<gene>
    <name evidence="1" type="ORF">SE17_40370</name>
</gene>
<proteinExistence type="predicted"/>
<evidence type="ECO:0000313" key="2">
    <source>
        <dbReference type="Proteomes" id="UP000050509"/>
    </source>
</evidence>
<keyword evidence="2" id="KW-1185">Reference proteome</keyword>
<organism evidence="1 2">
    <name type="scientific">Kouleothrix aurantiaca</name>
    <dbReference type="NCBI Taxonomy" id="186479"/>
    <lineage>
        <taxon>Bacteria</taxon>
        <taxon>Bacillati</taxon>
        <taxon>Chloroflexota</taxon>
        <taxon>Chloroflexia</taxon>
        <taxon>Chloroflexales</taxon>
        <taxon>Roseiflexineae</taxon>
        <taxon>Roseiflexaceae</taxon>
        <taxon>Kouleothrix</taxon>
    </lineage>
</organism>
<dbReference type="GO" id="GO:0005975">
    <property type="term" value="P:carbohydrate metabolic process"/>
    <property type="evidence" value="ECO:0007669"/>
    <property type="project" value="InterPro"/>
</dbReference>